<organism evidence="1 2">
    <name type="scientific">Aphis craccivora</name>
    <name type="common">Cowpea aphid</name>
    <dbReference type="NCBI Taxonomy" id="307492"/>
    <lineage>
        <taxon>Eukaryota</taxon>
        <taxon>Metazoa</taxon>
        <taxon>Ecdysozoa</taxon>
        <taxon>Arthropoda</taxon>
        <taxon>Hexapoda</taxon>
        <taxon>Insecta</taxon>
        <taxon>Pterygota</taxon>
        <taxon>Neoptera</taxon>
        <taxon>Paraneoptera</taxon>
        <taxon>Hemiptera</taxon>
        <taxon>Sternorrhyncha</taxon>
        <taxon>Aphidomorpha</taxon>
        <taxon>Aphidoidea</taxon>
        <taxon>Aphididae</taxon>
        <taxon>Aphidini</taxon>
        <taxon>Aphis</taxon>
        <taxon>Aphis</taxon>
    </lineage>
</organism>
<dbReference type="Proteomes" id="UP000478052">
    <property type="component" value="Unassembled WGS sequence"/>
</dbReference>
<evidence type="ECO:0000313" key="2">
    <source>
        <dbReference type="Proteomes" id="UP000478052"/>
    </source>
</evidence>
<accession>A0A6G0YYL0</accession>
<gene>
    <name evidence="1" type="ORF">FWK35_00002842</name>
</gene>
<reference evidence="1 2" key="1">
    <citation type="submission" date="2019-08" db="EMBL/GenBank/DDBJ databases">
        <title>Whole genome of Aphis craccivora.</title>
        <authorList>
            <person name="Voronova N.V."/>
            <person name="Shulinski R.S."/>
            <person name="Bandarenka Y.V."/>
            <person name="Zhorov D.G."/>
            <person name="Warner D."/>
        </authorList>
    </citation>
    <scope>NUCLEOTIDE SEQUENCE [LARGE SCALE GENOMIC DNA]</scope>
    <source>
        <strain evidence="1">180601</strain>
        <tissue evidence="1">Whole Body</tissue>
    </source>
</reference>
<evidence type="ECO:0000313" key="1">
    <source>
        <dbReference type="EMBL" id="KAF0763240.1"/>
    </source>
</evidence>
<name>A0A6G0YYL0_APHCR</name>
<comment type="caution">
    <text evidence="1">The sequence shown here is derived from an EMBL/GenBank/DDBJ whole genome shotgun (WGS) entry which is preliminary data.</text>
</comment>
<dbReference type="EMBL" id="VUJU01001931">
    <property type="protein sequence ID" value="KAF0763240.1"/>
    <property type="molecule type" value="Genomic_DNA"/>
</dbReference>
<sequence>MRDYLLLQL</sequence>
<protein>
    <submittedName>
        <fullName evidence="1">Uncharacterized protein</fullName>
    </submittedName>
</protein>
<keyword evidence="2" id="KW-1185">Reference proteome</keyword>
<proteinExistence type="predicted"/>